<dbReference type="EMBL" id="CP069105">
    <property type="protein sequence ID" value="QSS55128.1"/>
    <property type="molecule type" value="Genomic_DNA"/>
</dbReference>
<dbReference type="Proteomes" id="UP000663419">
    <property type="component" value="Chromosome 4"/>
</dbReference>
<organism evidence="1 2">
    <name type="scientific">Ajellomyces capsulatus (strain H88)</name>
    <name type="common">Darling's disease fungus</name>
    <name type="synonym">Histoplasma capsulatum</name>
    <dbReference type="NCBI Taxonomy" id="544711"/>
    <lineage>
        <taxon>Eukaryota</taxon>
        <taxon>Fungi</taxon>
        <taxon>Dikarya</taxon>
        <taxon>Ascomycota</taxon>
        <taxon>Pezizomycotina</taxon>
        <taxon>Eurotiomycetes</taxon>
        <taxon>Eurotiomycetidae</taxon>
        <taxon>Onygenales</taxon>
        <taxon>Ajellomycetaceae</taxon>
        <taxon>Histoplasma</taxon>
    </lineage>
</organism>
<name>A0A8A1LLC2_AJEC8</name>
<evidence type="ECO:0000313" key="2">
    <source>
        <dbReference type="Proteomes" id="UP000663419"/>
    </source>
</evidence>
<protein>
    <submittedName>
        <fullName evidence="1">Uncharacterized protein</fullName>
    </submittedName>
</protein>
<gene>
    <name evidence="1" type="ORF">I7I53_02919</name>
</gene>
<reference evidence="1" key="1">
    <citation type="submission" date="2021-01" db="EMBL/GenBank/DDBJ databases">
        <title>Chromosome-level genome assembly of a human fungal pathogen reveals clustering of transcriptionally co-regulated genes.</title>
        <authorList>
            <person name="Voorhies M."/>
            <person name="Cohen S."/>
            <person name="Shea T.P."/>
            <person name="Petrus S."/>
            <person name="Munoz J.F."/>
            <person name="Poplawski S."/>
            <person name="Goldman W.E."/>
            <person name="Michael T."/>
            <person name="Cuomo C.A."/>
            <person name="Sil A."/>
            <person name="Beyhan S."/>
        </authorList>
    </citation>
    <scope>NUCLEOTIDE SEQUENCE</scope>
    <source>
        <strain evidence="1">H88</strain>
    </source>
</reference>
<accession>A0A8A1LLC2</accession>
<sequence length="64" mass="7046">MAVFIRKGMCDYTNGAVLRFSRALLGFMGNTIYDISSDKIYDISLGKICDISLDIIPDIPPSAE</sequence>
<evidence type="ECO:0000313" key="1">
    <source>
        <dbReference type="EMBL" id="QSS55128.1"/>
    </source>
</evidence>
<dbReference type="AlphaFoldDB" id="A0A8A1LLC2"/>
<proteinExistence type="predicted"/>
<dbReference type="VEuPathDB" id="FungiDB:I7I53_02919"/>